<dbReference type="EMBL" id="WNWS01000174">
    <property type="protein sequence ID" value="KAE9976451.1"/>
    <property type="molecule type" value="Genomic_DNA"/>
</dbReference>
<dbReference type="AlphaFoldDB" id="A0A8H3Z1F7"/>
<protein>
    <submittedName>
        <fullName evidence="1">Uncharacterized protein</fullName>
    </submittedName>
</protein>
<reference evidence="1 2" key="1">
    <citation type="submission" date="2018-12" db="EMBL/GenBank/DDBJ databases">
        <title>Venturia inaequalis Genome Resource.</title>
        <authorList>
            <person name="Lichtner F.J."/>
        </authorList>
    </citation>
    <scope>NUCLEOTIDE SEQUENCE [LARGE SCALE GENOMIC DNA]</scope>
    <source>
        <strain evidence="1 2">120213</strain>
    </source>
</reference>
<gene>
    <name evidence="1" type="ORF">EG328_002633</name>
</gene>
<comment type="caution">
    <text evidence="1">The sequence shown here is derived from an EMBL/GenBank/DDBJ whole genome shotgun (WGS) entry which is preliminary data.</text>
</comment>
<sequence>MRLQGFQSQACRFTRRQKHQTFDLNGYCRRIQDVRSTGAFPNLESFLIISKRRLGGANSQNSASRWAVYAKDLTGNQTVIFPRVFLELPSDIPRGVTRTYSPRALIRIPEKCSFMPTWLLGNEYVGGSGGIRRLCEGLAGWEAFRSGPIIPRLRVRDYQTAINQGYIKRWYEPETSAYFRQRTTLSCDLWEEEEAAGVRLLEPVVYKGVTTDIPLAKRVVPKLEN</sequence>
<evidence type="ECO:0000313" key="1">
    <source>
        <dbReference type="EMBL" id="KAE9976451.1"/>
    </source>
</evidence>
<accession>A0A8H3Z1F7</accession>
<name>A0A8H3Z1F7_VENIN</name>
<proteinExistence type="predicted"/>
<dbReference type="Proteomes" id="UP000447873">
    <property type="component" value="Unassembled WGS sequence"/>
</dbReference>
<organism evidence="1 2">
    <name type="scientific">Venturia inaequalis</name>
    <name type="common">Apple scab fungus</name>
    <dbReference type="NCBI Taxonomy" id="5025"/>
    <lineage>
        <taxon>Eukaryota</taxon>
        <taxon>Fungi</taxon>
        <taxon>Dikarya</taxon>
        <taxon>Ascomycota</taxon>
        <taxon>Pezizomycotina</taxon>
        <taxon>Dothideomycetes</taxon>
        <taxon>Pleosporomycetidae</taxon>
        <taxon>Venturiales</taxon>
        <taxon>Venturiaceae</taxon>
        <taxon>Venturia</taxon>
    </lineage>
</organism>
<evidence type="ECO:0000313" key="2">
    <source>
        <dbReference type="Proteomes" id="UP000447873"/>
    </source>
</evidence>